<gene>
    <name evidence="4" type="ORF">E1283_05295</name>
</gene>
<protein>
    <submittedName>
        <fullName evidence="4">NACHT domain-containing protein</fullName>
    </submittedName>
</protein>
<dbReference type="SUPFAM" id="SSF52540">
    <property type="entry name" value="P-loop containing nucleoside triphosphate hydrolases"/>
    <property type="match status" value="1"/>
</dbReference>
<proteinExistence type="predicted"/>
<dbReference type="OrthoDB" id="135105at2"/>
<dbReference type="InterPro" id="IPR032675">
    <property type="entry name" value="LRR_dom_sf"/>
</dbReference>
<dbReference type="Gene3D" id="3.80.10.10">
    <property type="entry name" value="Ribonuclease Inhibitor"/>
    <property type="match status" value="1"/>
</dbReference>
<dbReference type="InterPro" id="IPR054547">
    <property type="entry name" value="NNH1"/>
</dbReference>
<dbReference type="InterPro" id="IPR027417">
    <property type="entry name" value="P-loop_NTPase"/>
</dbReference>
<dbReference type="Proteomes" id="UP000295345">
    <property type="component" value="Unassembled WGS sequence"/>
</dbReference>
<dbReference type="PROSITE" id="PS50837">
    <property type="entry name" value="NACHT"/>
    <property type="match status" value="1"/>
</dbReference>
<evidence type="ECO:0000256" key="1">
    <source>
        <dbReference type="ARBA" id="ARBA00022741"/>
    </source>
</evidence>
<dbReference type="PANTHER" id="PTHR46844">
    <property type="entry name" value="SLR5058 PROTEIN"/>
    <property type="match status" value="1"/>
</dbReference>
<comment type="caution">
    <text evidence="4">The sequence shown here is derived from an EMBL/GenBank/DDBJ whole genome shotgun (WGS) entry which is preliminary data.</text>
</comment>
<evidence type="ECO:0000259" key="3">
    <source>
        <dbReference type="PROSITE" id="PS50837"/>
    </source>
</evidence>
<dbReference type="InterPro" id="IPR007111">
    <property type="entry name" value="NACHT_NTPase"/>
</dbReference>
<dbReference type="AlphaFoldDB" id="A0A4R4TW21"/>
<dbReference type="EMBL" id="SMKI01000035">
    <property type="protein sequence ID" value="TDC78319.1"/>
    <property type="molecule type" value="Genomic_DNA"/>
</dbReference>
<sequence length="1027" mass="114163">MEIGTIGLRVASAAVTPLVRRLFRPEGPGAGLVDRPVRLASLVSFRGEKRTLTDRDLAKLATELTLCAAKAAGPHDTPRELDRIMVADLLARSLGAVGDLDMDDVQAVRLGPDALSRALRQNTDELSADATVFYDRVLALTCLHVLDFFTKRSTFVARTLVEQSQQHDRIIHTLDLLVERISSQSAMDAAFEERYRAHLVGRHSRLTIFGIDVEEEWPLDDAYLSLETTERPLHGDIPVPPQRAERALAGRQRVLLRGVAGSGKTTLVQWLTVTTAEHRLGLDLSHLIGLVPFVLPMRTLTRAGQELPVPEDFLSAVRCPHTPPRGWVERVLAANRGLLLVDGIDEIPEPERDHTRTWLRELLRDFPGSTCVVTARPSAVRDDWLAGDDFTELSLSPMKRQDVAAFVHRWHRAAAADQADEQALLTAIRSRPDLSRLATNPLMCGLICALHRTSHGYLPRGREALYEAALRMLLERRDQQRKIKHALRLDAPSQMLLLQKLAYWLIRNGHSELEREDALELINQVLPSMPQVAAQGSAETILGHLIDRSGLLLEPAEGAIMFVHRTFQDYLAAREAIEARDFPLLIRNAHLDQWEDVIRMAVAHGRPAERARLLKGLVKRGDSVGKHRIRLHLLATACLEHATQLAPEIVELVTGRSSELIPPRTGEEARALAAVGPVVLELLPGAAGLTDQETWSVVQTITRVGGDAALGRLVDFCDHPADLVQSAISDAWHAFDTSGYAEMILPRVSAEQLINVRTEEHLTHPRARNRLLFAWDMDPEMFRRAGAAERVRRLVYSRPVDLASLRGLTGLRTLSLTGGPLWADLRPLAELHLDSLSFELNPDLRVEGLESFADIDELDVRVRGSEKPLRQLPPEAPMTWLLLNDNAHDLAELGRFPRLRKLSLWDRGLPVSAEAWKHIGEAEHVSELAMHRELLPQLGRHGLRLGNIAVLDLFWTTNESVNLGSLVRALPSLTTLRIYGAGPQDLSELAALPHLRSLSTFAPRNGAAVRLPEGVECHVSPFPRYGE</sequence>
<dbReference type="GO" id="GO:0005524">
    <property type="term" value="F:ATP binding"/>
    <property type="evidence" value="ECO:0007669"/>
    <property type="project" value="UniProtKB-KW"/>
</dbReference>
<dbReference type="Gene3D" id="3.40.50.300">
    <property type="entry name" value="P-loop containing nucleotide triphosphate hydrolases"/>
    <property type="match status" value="1"/>
</dbReference>
<dbReference type="RefSeq" id="WP_132816696.1">
    <property type="nucleotide sequence ID" value="NZ_SMKI01000035.1"/>
</dbReference>
<dbReference type="PANTHER" id="PTHR46844:SF1">
    <property type="entry name" value="SLR5058 PROTEIN"/>
    <property type="match status" value="1"/>
</dbReference>
<dbReference type="Pfam" id="PF22733">
    <property type="entry name" value="NNH1"/>
    <property type="match status" value="1"/>
</dbReference>
<evidence type="ECO:0000313" key="4">
    <source>
        <dbReference type="EMBL" id="TDC78319.1"/>
    </source>
</evidence>
<keyword evidence="1" id="KW-0547">Nucleotide-binding</keyword>
<feature type="domain" description="NACHT" evidence="3">
    <location>
        <begin position="252"/>
        <end position="578"/>
    </location>
</feature>
<name>A0A4R4TW21_9ACTN</name>
<organism evidence="4 5">
    <name type="scientific">Streptomyces hainanensis</name>
    <dbReference type="NCBI Taxonomy" id="402648"/>
    <lineage>
        <taxon>Bacteria</taxon>
        <taxon>Bacillati</taxon>
        <taxon>Actinomycetota</taxon>
        <taxon>Actinomycetes</taxon>
        <taxon>Kitasatosporales</taxon>
        <taxon>Streptomycetaceae</taxon>
        <taxon>Streptomyces</taxon>
    </lineage>
</organism>
<reference evidence="4 5" key="1">
    <citation type="submission" date="2019-03" db="EMBL/GenBank/DDBJ databases">
        <title>Draft genome sequences of novel Actinobacteria.</title>
        <authorList>
            <person name="Sahin N."/>
            <person name="Ay H."/>
            <person name="Saygin H."/>
        </authorList>
    </citation>
    <scope>NUCLEOTIDE SEQUENCE [LARGE SCALE GENOMIC DNA]</scope>
    <source>
        <strain evidence="4 5">DSM 41900</strain>
    </source>
</reference>
<evidence type="ECO:0000256" key="2">
    <source>
        <dbReference type="ARBA" id="ARBA00022840"/>
    </source>
</evidence>
<evidence type="ECO:0000313" key="5">
    <source>
        <dbReference type="Proteomes" id="UP000295345"/>
    </source>
</evidence>
<keyword evidence="5" id="KW-1185">Reference proteome</keyword>
<dbReference type="Pfam" id="PF05729">
    <property type="entry name" value="NACHT"/>
    <property type="match status" value="1"/>
</dbReference>
<keyword evidence="2" id="KW-0067">ATP-binding</keyword>
<accession>A0A4R4TW21</accession>
<dbReference type="SUPFAM" id="SSF52047">
    <property type="entry name" value="RNI-like"/>
    <property type="match status" value="1"/>
</dbReference>